<dbReference type="Proteomes" id="UP000191055">
    <property type="component" value="Unassembled WGS sequence"/>
</dbReference>
<feature type="domain" description="SbsA Ig-like" evidence="3">
    <location>
        <begin position="149"/>
        <end position="255"/>
    </location>
</feature>
<dbReference type="Gene3D" id="2.60.40.1220">
    <property type="match status" value="1"/>
</dbReference>
<feature type="domain" description="SbsA Ig-like" evidence="3">
    <location>
        <begin position="736"/>
        <end position="849"/>
    </location>
</feature>
<dbReference type="RefSeq" id="WP_079557810.1">
    <property type="nucleotide sequence ID" value="NZ_CP021904.1"/>
</dbReference>
<feature type="signal peptide" evidence="2">
    <location>
        <begin position="1"/>
        <end position="23"/>
    </location>
</feature>
<name>A0A1T5H4Q9_9BACT</name>
<dbReference type="InterPro" id="IPR032812">
    <property type="entry name" value="SbsA_Ig"/>
</dbReference>
<dbReference type="STRING" id="889453.SAMN03080601_02087"/>
<evidence type="ECO:0000256" key="1">
    <source>
        <dbReference type="ARBA" id="ARBA00022729"/>
    </source>
</evidence>
<feature type="domain" description="SbsA Ig-like" evidence="3">
    <location>
        <begin position="853"/>
        <end position="974"/>
    </location>
</feature>
<feature type="domain" description="SbsA Ig-like" evidence="3">
    <location>
        <begin position="496"/>
        <end position="607"/>
    </location>
</feature>
<feature type="domain" description="SbsA Ig-like" evidence="3">
    <location>
        <begin position="1218"/>
        <end position="1334"/>
    </location>
</feature>
<sequence length="1855" mass="205213">MKKVLRKVSVMAAFFLMAAGVMGQVYSPEIDETGVSINIELSIEFIDEVSLEPGDITVYNSGYSSFYTISTGKSFPPSGPDSRITIDGNKLIIDLTGSNLMFNERYWVYSSQNAIKVGESYWNVLNTFDPAPEWTFVTEEEILSPVPSAYTPGKNTTGVSISNNLSLEFDMDIFEGIGNIEILEYNTEDSWASYDETDFGTSLNIVNDNTLTITLPKDFDEGEKYYVLIDEGMVKSDDDVDFAGFSDKDDWAFTTEWLPLMANAFSPPQTAPEVPEVPRDVVLEIAFSDDVAFTGNGNIEIFDGASQIRIYNQSSSVVNIIDNQLILDLSLVPLPEYNRLYDVRISSGFVKRKDITPDITWEGLTANQWQFTTEPEPFVFELQTLSPTIGATGIATDVVLTATFDQDIQFGTGAEVAIYEYIGDVLVQTLNPGAGLAIVNNNQLQITPTPELQSGKQYYIILSGGAIEAIINNEPFVGLTDKSEWNFTTEFSIPIVLEYDPEEPDDVPIDKVFSLTFSEEIKFNPTGTYFIEIEEVGGSDNPISTRRIQNGGGQTGLSVSGSVLTIDFPVNLAYDTQYYITIPANAIQSINNVNFAGISANQWQFTTKKRKPRLADVNPLSPANGAVNVAVDAELTVTFDIDVQLGSTGTIEIREDDGDQDELLHSYDVSSHGGLLSVTGGNQLTISLPAETTFKNGTDYYVTFSSGAIESLEGEPFEGLADKGGWSFTTIPLPTPQIVTLSPETGATGIDTDVELSIEFDIPMQFGTGSIFIREYDGDATSHEFDVTEPGTSLTFDAENKVLTITLPSNLEESTQYYVVIENGALQSTDEIIFPGLGTVDKDDWEFTTRVMPPAVISTDPEHEETEVLLNYNLSVTFDKPVVFQPNEEQGFLVRIRFNNGNGIQNFREYSIRGSETDPLLTLSNENQTLNIVVDKTFEPDQEYFVTIAAGALLSQADNQPFGGINAMEWVFETLEDPDIPTLIDTDPYFPVPESEDFPIDGTLTLTFENDITFGVNGGTMLIVRRYDDNSSARFFSRTSDGITISGNVLSVNLGVSPLGYGRRYYVEIQQGFIASAESGAEYLGWSETDTRWNFTTQTQPPAWSEGYPFTENQNQTGLELKVQLDLAEELTATTYYVITTNSIPPSKDQIIAGNSASGSPAVRSGFIDEMENGIEELEEITFGTAPEIPSGQMYYIHLVAESNKGERSERRSLELDRRPPSLIPLASNPRNDFNAFDINSPITLVFNKPLYHLDGVVLEPLTEITASNYFTLALQGGGGSLDVSFHISEEGDTVTITPVATLLENTAYVITINGLRDEFYNQITEAITRNFSTDILQIWTGGFNADFTNPSNWTGGQYYPEKSVRIPFDINGGSYPVIESNPGPDQVHNLTIEAGAHLTHNSGNLVVTGDFVLESSVDGNASYLQKGGNLNVDPQRVRIEQIVTSNNKNYYSSSSVSGATKSSAGIDYRTYYYENLTNSFLEYEDDEEFLVGFGVLFSSEPGTVIFSGVPNSGTYLKSLNRTQKGRGWHMLGNPYPAAIDWESLEIENLDDSFWIWLNEEEKYGVYNNLIGVGLGMDEISGNIIPSHHAFWVRIPIGDDLDVSTGSGSLIFSPDAMVPNTNSYLKSNRSPRYPLIKLESNLNGFRDETAIAIVPDAKEKAEDKYNSHKKLSYNTNFLELFTLSDGERLAINSLPLTSSEMTIPLGYSVRKAGNVEISINMSTLPYDYTVILKDKQTGIETDLYDSSYMFSVDGAAVNHSRFEIMLKSGVVTDLSKLDRRDIQENIIVYTFESKIYAYISELNRPQYYLYDLQGRLIDSGRLYNDINNEILVENKGLFIFVIQSGDGKAEYKLVF</sequence>
<evidence type="ECO:0000259" key="3">
    <source>
        <dbReference type="Pfam" id="PF13205"/>
    </source>
</evidence>
<evidence type="ECO:0000256" key="2">
    <source>
        <dbReference type="SAM" id="SignalP"/>
    </source>
</evidence>
<dbReference type="InterPro" id="IPR014755">
    <property type="entry name" value="Cu-Rt/internalin_Ig-like"/>
</dbReference>
<reference evidence="4 5" key="1">
    <citation type="submission" date="2017-02" db="EMBL/GenBank/DDBJ databases">
        <authorList>
            <person name="Peterson S.W."/>
        </authorList>
    </citation>
    <scope>NUCLEOTIDE SEQUENCE [LARGE SCALE GENOMIC DNA]</scope>
    <source>
        <strain evidence="4 5">DSM 24412</strain>
    </source>
</reference>
<dbReference type="KEGG" id="asx:CDL62_17885"/>
<gene>
    <name evidence="4" type="ORF">SAMN03080601_02087</name>
</gene>
<keyword evidence="5" id="KW-1185">Reference proteome</keyword>
<feature type="chain" id="PRO_5013115103" evidence="2">
    <location>
        <begin position="24"/>
        <end position="1855"/>
    </location>
</feature>
<evidence type="ECO:0000313" key="4">
    <source>
        <dbReference type="EMBL" id="SKC15667.1"/>
    </source>
</evidence>
<accession>A0A1T5H4Q9</accession>
<feature type="domain" description="SbsA Ig-like" evidence="3">
    <location>
        <begin position="382"/>
        <end position="489"/>
    </location>
</feature>
<proteinExistence type="predicted"/>
<dbReference type="EMBL" id="FUYV01000011">
    <property type="protein sequence ID" value="SKC15667.1"/>
    <property type="molecule type" value="Genomic_DNA"/>
</dbReference>
<evidence type="ECO:0000313" key="5">
    <source>
        <dbReference type="Proteomes" id="UP000191055"/>
    </source>
</evidence>
<protein>
    <submittedName>
        <fullName evidence="4">Ig-like domain-containing protein</fullName>
    </submittedName>
</protein>
<dbReference type="OrthoDB" id="975810at2"/>
<keyword evidence="1 2" id="KW-0732">Signal</keyword>
<feature type="domain" description="SbsA Ig-like" evidence="3">
    <location>
        <begin position="617"/>
        <end position="730"/>
    </location>
</feature>
<organism evidence="4 5">
    <name type="scientific">Alkalitalea saponilacus</name>
    <dbReference type="NCBI Taxonomy" id="889453"/>
    <lineage>
        <taxon>Bacteria</taxon>
        <taxon>Pseudomonadati</taxon>
        <taxon>Bacteroidota</taxon>
        <taxon>Bacteroidia</taxon>
        <taxon>Marinilabiliales</taxon>
        <taxon>Marinilabiliaceae</taxon>
        <taxon>Alkalitalea</taxon>
    </lineage>
</organism>
<dbReference type="Pfam" id="PF13205">
    <property type="entry name" value="Big_5"/>
    <property type="match status" value="7"/>
</dbReference>